<dbReference type="AlphaFoldDB" id="A0A2T1GI59"/>
<evidence type="ECO:0000256" key="5">
    <source>
        <dbReference type="ARBA" id="ARBA00023163"/>
    </source>
</evidence>
<name>A0A2T1GI59_9CYAN</name>
<dbReference type="CDD" id="cd17574">
    <property type="entry name" value="REC_OmpR"/>
    <property type="match status" value="1"/>
</dbReference>
<dbReference type="SMART" id="SM00421">
    <property type="entry name" value="HTH_LUXR"/>
    <property type="match status" value="1"/>
</dbReference>
<dbReference type="OrthoDB" id="3821207at2"/>
<feature type="domain" description="HTH luxR-type" evidence="7">
    <location>
        <begin position="161"/>
        <end position="226"/>
    </location>
</feature>
<keyword evidence="2" id="KW-0902">Two-component regulatory system</keyword>
<dbReference type="InterPro" id="IPR016032">
    <property type="entry name" value="Sig_transdc_resp-reg_C-effctor"/>
</dbReference>
<dbReference type="GO" id="GO:0000156">
    <property type="term" value="F:phosphorelay response regulator activity"/>
    <property type="evidence" value="ECO:0007669"/>
    <property type="project" value="TreeGrafter"/>
</dbReference>
<evidence type="ECO:0000259" key="8">
    <source>
        <dbReference type="PROSITE" id="PS50110"/>
    </source>
</evidence>
<dbReference type="GO" id="GO:0000976">
    <property type="term" value="F:transcription cis-regulatory region binding"/>
    <property type="evidence" value="ECO:0007669"/>
    <property type="project" value="TreeGrafter"/>
</dbReference>
<evidence type="ECO:0000256" key="3">
    <source>
        <dbReference type="ARBA" id="ARBA00023015"/>
    </source>
</evidence>
<dbReference type="PRINTS" id="PR00038">
    <property type="entry name" value="HTHLUXR"/>
</dbReference>
<dbReference type="Gene3D" id="3.40.50.2300">
    <property type="match status" value="1"/>
</dbReference>
<sequence length="243" mass="27858">MKKILLVDDDKTLQTVLTRYLEKRGYSVRVVTSGVQGLKLFAQDPPDLVVSDIMMPGMDGLEFCRRLRATRPGQLVPFIFLTAKKDLEDRIQGHYIGADDYITKPFEPLELLAKIEAQLERSRRIHSEMVRLMQKVPEDSESETEYGENAAESVAQVKHLEPEEDLPLTPAEARVFWEVIQGLTNKQISQRLFISPRTVQTHLSNILTKLNLENRSQLVRFAFEHGYRPPQTQDEQRAAEARG</sequence>
<dbReference type="GO" id="GO:0006355">
    <property type="term" value="P:regulation of DNA-templated transcription"/>
    <property type="evidence" value="ECO:0007669"/>
    <property type="project" value="InterPro"/>
</dbReference>
<keyword evidence="1 6" id="KW-0597">Phosphoprotein</keyword>
<keyword evidence="5" id="KW-0804">Transcription</keyword>
<dbReference type="GO" id="GO:0005829">
    <property type="term" value="C:cytosol"/>
    <property type="evidence" value="ECO:0007669"/>
    <property type="project" value="TreeGrafter"/>
</dbReference>
<proteinExistence type="predicted"/>
<comment type="caution">
    <text evidence="9">The sequence shown here is derived from an EMBL/GenBank/DDBJ whole genome shotgun (WGS) entry which is preliminary data.</text>
</comment>
<dbReference type="InterPro" id="IPR000792">
    <property type="entry name" value="Tscrpt_reg_LuxR_C"/>
</dbReference>
<dbReference type="SUPFAM" id="SSF52172">
    <property type="entry name" value="CheY-like"/>
    <property type="match status" value="1"/>
</dbReference>
<dbReference type="Gene3D" id="6.10.250.690">
    <property type="match status" value="1"/>
</dbReference>
<dbReference type="InterPro" id="IPR001789">
    <property type="entry name" value="Sig_transdc_resp-reg_receiver"/>
</dbReference>
<organism evidence="9 10">
    <name type="scientific">Chamaesiphon polymorphus CCALA 037</name>
    <dbReference type="NCBI Taxonomy" id="2107692"/>
    <lineage>
        <taxon>Bacteria</taxon>
        <taxon>Bacillati</taxon>
        <taxon>Cyanobacteriota</taxon>
        <taxon>Cyanophyceae</taxon>
        <taxon>Gomontiellales</taxon>
        <taxon>Chamaesiphonaceae</taxon>
        <taxon>Chamaesiphon</taxon>
    </lineage>
</organism>
<feature type="domain" description="Response regulatory" evidence="8">
    <location>
        <begin position="3"/>
        <end position="119"/>
    </location>
</feature>
<dbReference type="InterPro" id="IPR039420">
    <property type="entry name" value="WalR-like"/>
</dbReference>
<evidence type="ECO:0000256" key="1">
    <source>
        <dbReference type="ARBA" id="ARBA00022553"/>
    </source>
</evidence>
<dbReference type="Gene3D" id="1.10.10.10">
    <property type="entry name" value="Winged helix-like DNA-binding domain superfamily/Winged helix DNA-binding domain"/>
    <property type="match status" value="1"/>
</dbReference>
<protein>
    <submittedName>
        <fullName evidence="9">DNA-binding response regulator</fullName>
    </submittedName>
</protein>
<feature type="modified residue" description="4-aspartylphosphate" evidence="6">
    <location>
        <position position="52"/>
    </location>
</feature>
<reference evidence="9 10" key="1">
    <citation type="submission" date="2018-03" db="EMBL/GenBank/DDBJ databases">
        <title>The ancient ancestry and fast evolution of plastids.</title>
        <authorList>
            <person name="Moore K.R."/>
            <person name="Magnabosco C."/>
            <person name="Momper L."/>
            <person name="Gold D.A."/>
            <person name="Bosak T."/>
            <person name="Fournier G.P."/>
        </authorList>
    </citation>
    <scope>NUCLEOTIDE SEQUENCE [LARGE SCALE GENOMIC DNA]</scope>
    <source>
        <strain evidence="9 10">CCALA 037</strain>
    </source>
</reference>
<dbReference type="FunFam" id="3.40.50.2300:FF:000001">
    <property type="entry name" value="DNA-binding response regulator PhoB"/>
    <property type="match status" value="1"/>
</dbReference>
<dbReference type="CDD" id="cd06170">
    <property type="entry name" value="LuxR_C_like"/>
    <property type="match status" value="1"/>
</dbReference>
<dbReference type="InterPro" id="IPR011006">
    <property type="entry name" value="CheY-like_superfamily"/>
</dbReference>
<evidence type="ECO:0000313" key="9">
    <source>
        <dbReference type="EMBL" id="PSB57303.1"/>
    </source>
</evidence>
<dbReference type="Proteomes" id="UP000238937">
    <property type="component" value="Unassembled WGS sequence"/>
</dbReference>
<evidence type="ECO:0000256" key="6">
    <source>
        <dbReference type="PROSITE-ProRule" id="PRU00169"/>
    </source>
</evidence>
<evidence type="ECO:0000256" key="2">
    <source>
        <dbReference type="ARBA" id="ARBA00023012"/>
    </source>
</evidence>
<gene>
    <name evidence="9" type="ORF">C7B77_08880</name>
</gene>
<dbReference type="PANTHER" id="PTHR48111">
    <property type="entry name" value="REGULATOR OF RPOS"/>
    <property type="match status" value="1"/>
</dbReference>
<dbReference type="InterPro" id="IPR036388">
    <property type="entry name" value="WH-like_DNA-bd_sf"/>
</dbReference>
<dbReference type="SUPFAM" id="SSF46894">
    <property type="entry name" value="C-terminal effector domain of the bipartite response regulators"/>
    <property type="match status" value="1"/>
</dbReference>
<dbReference type="PROSITE" id="PS50043">
    <property type="entry name" value="HTH_LUXR_2"/>
    <property type="match status" value="1"/>
</dbReference>
<dbReference type="Pfam" id="PF00196">
    <property type="entry name" value="GerE"/>
    <property type="match status" value="1"/>
</dbReference>
<dbReference type="RefSeq" id="WP_106303021.1">
    <property type="nucleotide sequence ID" value="NZ_PVWO01000082.1"/>
</dbReference>
<dbReference type="GO" id="GO:0032993">
    <property type="term" value="C:protein-DNA complex"/>
    <property type="evidence" value="ECO:0007669"/>
    <property type="project" value="TreeGrafter"/>
</dbReference>
<dbReference type="PROSITE" id="PS00622">
    <property type="entry name" value="HTH_LUXR_1"/>
    <property type="match status" value="1"/>
</dbReference>
<keyword evidence="10" id="KW-1185">Reference proteome</keyword>
<evidence type="ECO:0000313" key="10">
    <source>
        <dbReference type="Proteomes" id="UP000238937"/>
    </source>
</evidence>
<dbReference type="PANTHER" id="PTHR48111:SF1">
    <property type="entry name" value="TWO-COMPONENT RESPONSE REGULATOR ORR33"/>
    <property type="match status" value="1"/>
</dbReference>
<dbReference type="EMBL" id="PVWO01000082">
    <property type="protein sequence ID" value="PSB57303.1"/>
    <property type="molecule type" value="Genomic_DNA"/>
</dbReference>
<evidence type="ECO:0000256" key="4">
    <source>
        <dbReference type="ARBA" id="ARBA00023125"/>
    </source>
</evidence>
<evidence type="ECO:0000259" key="7">
    <source>
        <dbReference type="PROSITE" id="PS50043"/>
    </source>
</evidence>
<dbReference type="Pfam" id="PF00072">
    <property type="entry name" value="Response_reg"/>
    <property type="match status" value="1"/>
</dbReference>
<accession>A0A2T1GI59</accession>
<keyword evidence="4 9" id="KW-0238">DNA-binding</keyword>
<keyword evidence="3" id="KW-0805">Transcription regulation</keyword>
<dbReference type="PROSITE" id="PS50110">
    <property type="entry name" value="RESPONSE_REGULATORY"/>
    <property type="match status" value="1"/>
</dbReference>
<dbReference type="SMART" id="SM00448">
    <property type="entry name" value="REC"/>
    <property type="match status" value="1"/>
</dbReference>